<keyword evidence="2" id="KW-0732">Signal</keyword>
<dbReference type="AlphaFoldDB" id="A0A194WUA3"/>
<gene>
    <name evidence="3" type="ORF">LY89DRAFT_738970</name>
</gene>
<reference evidence="3 4" key="1">
    <citation type="submission" date="2015-10" db="EMBL/GenBank/DDBJ databases">
        <title>Full genome of DAOMC 229536 Phialocephala scopiformis, a fungal endophyte of spruce producing the potent anti-insectan compound rugulosin.</title>
        <authorList>
            <consortium name="DOE Joint Genome Institute"/>
            <person name="Walker A.K."/>
            <person name="Frasz S.L."/>
            <person name="Seifert K.A."/>
            <person name="Miller J.D."/>
            <person name="Mondo S.J."/>
            <person name="Labutti K."/>
            <person name="Lipzen A."/>
            <person name="Dockter R."/>
            <person name="Kennedy M."/>
            <person name="Grigoriev I.V."/>
            <person name="Spatafora J.W."/>
        </authorList>
    </citation>
    <scope>NUCLEOTIDE SEQUENCE [LARGE SCALE GENOMIC DNA]</scope>
    <source>
        <strain evidence="3 4">CBS 120377</strain>
    </source>
</reference>
<dbReference type="InParanoid" id="A0A194WUA3"/>
<feature type="region of interest" description="Disordered" evidence="1">
    <location>
        <begin position="78"/>
        <end position="100"/>
    </location>
</feature>
<protein>
    <submittedName>
        <fullName evidence="3">Uncharacterized protein</fullName>
    </submittedName>
</protein>
<evidence type="ECO:0000313" key="4">
    <source>
        <dbReference type="Proteomes" id="UP000070700"/>
    </source>
</evidence>
<dbReference type="RefSeq" id="XP_018065893.1">
    <property type="nucleotide sequence ID" value="XM_018220425.1"/>
</dbReference>
<accession>A0A194WUA3</accession>
<sequence>MKISSPIVAVIFQLAMTACAAPVGKSPQRHQVLKHILTMLSPAISNAEVANTVITRNPYGFPAEDEGDNPVTTREAYGFSAEDETDGSMKTEGVEWHYKR</sequence>
<dbReference type="PROSITE" id="PS51257">
    <property type="entry name" value="PROKAR_LIPOPROTEIN"/>
    <property type="match status" value="1"/>
</dbReference>
<evidence type="ECO:0000256" key="1">
    <source>
        <dbReference type="SAM" id="MobiDB-lite"/>
    </source>
</evidence>
<dbReference type="EMBL" id="KQ947426">
    <property type="protein sequence ID" value="KUJ11538.1"/>
    <property type="molecule type" value="Genomic_DNA"/>
</dbReference>
<feature type="chain" id="PRO_5008267450" evidence="2">
    <location>
        <begin position="21"/>
        <end position="100"/>
    </location>
</feature>
<organism evidence="3 4">
    <name type="scientific">Mollisia scopiformis</name>
    <name type="common">Conifer needle endophyte fungus</name>
    <name type="synonym">Phialocephala scopiformis</name>
    <dbReference type="NCBI Taxonomy" id="149040"/>
    <lineage>
        <taxon>Eukaryota</taxon>
        <taxon>Fungi</taxon>
        <taxon>Dikarya</taxon>
        <taxon>Ascomycota</taxon>
        <taxon>Pezizomycotina</taxon>
        <taxon>Leotiomycetes</taxon>
        <taxon>Helotiales</taxon>
        <taxon>Mollisiaceae</taxon>
        <taxon>Mollisia</taxon>
    </lineage>
</organism>
<evidence type="ECO:0000256" key="2">
    <source>
        <dbReference type="SAM" id="SignalP"/>
    </source>
</evidence>
<dbReference type="KEGG" id="psco:LY89DRAFT_738970"/>
<proteinExistence type="predicted"/>
<keyword evidence="4" id="KW-1185">Reference proteome</keyword>
<name>A0A194WUA3_MOLSC</name>
<evidence type="ECO:0000313" key="3">
    <source>
        <dbReference type="EMBL" id="KUJ11538.1"/>
    </source>
</evidence>
<feature type="compositionally biased region" description="Basic and acidic residues" evidence="1">
    <location>
        <begin position="87"/>
        <end position="100"/>
    </location>
</feature>
<feature type="signal peptide" evidence="2">
    <location>
        <begin position="1"/>
        <end position="20"/>
    </location>
</feature>
<dbReference type="Proteomes" id="UP000070700">
    <property type="component" value="Unassembled WGS sequence"/>
</dbReference>
<dbReference type="GeneID" id="28830151"/>